<evidence type="ECO:0000313" key="2">
    <source>
        <dbReference type="Proteomes" id="UP001600888"/>
    </source>
</evidence>
<dbReference type="Proteomes" id="UP001600888">
    <property type="component" value="Unassembled WGS sequence"/>
</dbReference>
<protein>
    <submittedName>
        <fullName evidence="1">Uncharacterized protein</fullName>
    </submittedName>
</protein>
<accession>A0ABR4DTC9</accession>
<name>A0ABR4DTC9_9PEZI</name>
<evidence type="ECO:0000313" key="1">
    <source>
        <dbReference type="EMBL" id="KAL2273394.1"/>
    </source>
</evidence>
<keyword evidence="2" id="KW-1185">Reference proteome</keyword>
<reference evidence="1 2" key="1">
    <citation type="submission" date="2024-03" db="EMBL/GenBank/DDBJ databases">
        <title>A high-quality draft genome sequence of Diaporthe vaccinii, a causative agent of upright dieback and viscid rot disease in cranberry plants.</title>
        <authorList>
            <person name="Sarrasin M."/>
            <person name="Lang B.F."/>
            <person name="Burger G."/>
        </authorList>
    </citation>
    <scope>NUCLEOTIDE SEQUENCE [LARGE SCALE GENOMIC DNA]</scope>
    <source>
        <strain evidence="1 2">IS7</strain>
    </source>
</reference>
<dbReference type="EMBL" id="JBAWTH010000188">
    <property type="protein sequence ID" value="KAL2273394.1"/>
    <property type="molecule type" value="Genomic_DNA"/>
</dbReference>
<comment type="caution">
    <text evidence="1">The sequence shown here is derived from an EMBL/GenBank/DDBJ whole genome shotgun (WGS) entry which is preliminary data.</text>
</comment>
<organism evidence="1 2">
    <name type="scientific">Diaporthe vaccinii</name>
    <dbReference type="NCBI Taxonomy" id="105482"/>
    <lineage>
        <taxon>Eukaryota</taxon>
        <taxon>Fungi</taxon>
        <taxon>Dikarya</taxon>
        <taxon>Ascomycota</taxon>
        <taxon>Pezizomycotina</taxon>
        <taxon>Sordariomycetes</taxon>
        <taxon>Sordariomycetidae</taxon>
        <taxon>Diaporthales</taxon>
        <taxon>Diaporthaceae</taxon>
        <taxon>Diaporthe</taxon>
        <taxon>Diaporthe eres species complex</taxon>
    </lineage>
</organism>
<sequence>MHSLILLGLVKPEMPICVQQVLVNIAALVSQGLSSFFDLSTTEGQRDHRKIIQSLGDTADFARNHCHKGLLWQALAYLHCFRKTKRLGGIDLVKPPNKILDEAVRYYELREVDRRAGYMSETLKIPFANEAHLLSDGESPTVEKAVAVAFAFNFMRVPVEEVGYFARDITSDVVLQKEADGEAVD</sequence>
<proteinExistence type="predicted"/>
<gene>
    <name evidence="1" type="ORF">FJTKL_04565</name>
</gene>